<keyword evidence="4" id="KW-1185">Reference proteome</keyword>
<dbReference type="AlphaFoldDB" id="A0AAN9BYC8"/>
<dbReference type="GO" id="GO:0005737">
    <property type="term" value="C:cytoplasm"/>
    <property type="evidence" value="ECO:0007669"/>
    <property type="project" value="TreeGrafter"/>
</dbReference>
<dbReference type="PANTHER" id="PTHR45953:SF1">
    <property type="entry name" value="IDURONATE 2-SULFATASE"/>
    <property type="match status" value="1"/>
</dbReference>
<dbReference type="GO" id="GO:0046872">
    <property type="term" value="F:metal ion binding"/>
    <property type="evidence" value="ECO:0007669"/>
    <property type="project" value="UniProtKB-KW"/>
</dbReference>
<dbReference type="InterPro" id="IPR017850">
    <property type="entry name" value="Alkaline_phosphatase_core_sf"/>
</dbReference>
<evidence type="ECO:0000313" key="3">
    <source>
        <dbReference type="EMBL" id="KAK7114971.1"/>
    </source>
</evidence>
<reference evidence="3 4" key="1">
    <citation type="submission" date="2024-02" db="EMBL/GenBank/DDBJ databases">
        <title>Chromosome-scale genome assembly of the rough periwinkle Littorina saxatilis.</title>
        <authorList>
            <person name="De Jode A."/>
            <person name="Faria R."/>
            <person name="Formenti G."/>
            <person name="Sims Y."/>
            <person name="Smith T.P."/>
            <person name="Tracey A."/>
            <person name="Wood J.M.D."/>
            <person name="Zagrodzka Z.B."/>
            <person name="Johannesson K."/>
            <person name="Butlin R.K."/>
            <person name="Leder E.H."/>
        </authorList>
    </citation>
    <scope>NUCLEOTIDE SEQUENCE [LARGE SCALE GENOMIC DNA]</scope>
    <source>
        <strain evidence="3">Snail1</strain>
        <tissue evidence="3">Muscle</tissue>
    </source>
</reference>
<keyword evidence="2" id="KW-0378">Hydrolase</keyword>
<evidence type="ECO:0000256" key="1">
    <source>
        <dbReference type="ARBA" id="ARBA00022723"/>
    </source>
</evidence>
<accession>A0AAN9BYC8</accession>
<proteinExistence type="predicted"/>
<dbReference type="Proteomes" id="UP001374579">
    <property type="component" value="Unassembled WGS sequence"/>
</dbReference>
<dbReference type="Gene3D" id="3.40.720.10">
    <property type="entry name" value="Alkaline Phosphatase, subunit A"/>
    <property type="match status" value="1"/>
</dbReference>
<dbReference type="PANTHER" id="PTHR45953">
    <property type="entry name" value="IDURONATE 2-SULFATASE"/>
    <property type="match status" value="1"/>
</dbReference>
<gene>
    <name evidence="3" type="ORF">V1264_000928</name>
</gene>
<dbReference type="EMBL" id="JBAMIC010000001">
    <property type="protein sequence ID" value="KAK7114971.1"/>
    <property type="molecule type" value="Genomic_DNA"/>
</dbReference>
<comment type="caution">
    <text evidence="3">The sequence shown here is derived from an EMBL/GenBank/DDBJ whole genome shotgun (WGS) entry which is preliminary data.</text>
</comment>
<sequence>MCRNEQGISVSFRTTDALVEAVDLYATVSVLAGLDVPPTCPPDNQNIAFCTEGTSLVPVIIYVTRTKHDVTGMTLNWKTAVFSQFPPPADHVVKNSEQPLLADIRIMGYTMKTATHRYTEWLAYDPVTFTHNMLHVYARELYDHTHDPEENLNLVDQAAFRYLVQELAHQLRGGWRKALPKGF</sequence>
<organism evidence="3 4">
    <name type="scientific">Littorina saxatilis</name>
    <dbReference type="NCBI Taxonomy" id="31220"/>
    <lineage>
        <taxon>Eukaryota</taxon>
        <taxon>Metazoa</taxon>
        <taxon>Spiralia</taxon>
        <taxon>Lophotrochozoa</taxon>
        <taxon>Mollusca</taxon>
        <taxon>Gastropoda</taxon>
        <taxon>Caenogastropoda</taxon>
        <taxon>Littorinimorpha</taxon>
        <taxon>Littorinoidea</taxon>
        <taxon>Littorinidae</taxon>
        <taxon>Littorina</taxon>
    </lineage>
</organism>
<evidence type="ECO:0000313" key="4">
    <source>
        <dbReference type="Proteomes" id="UP001374579"/>
    </source>
</evidence>
<keyword evidence="1" id="KW-0479">Metal-binding</keyword>
<name>A0AAN9BYC8_9CAEN</name>
<evidence type="ECO:0000256" key="2">
    <source>
        <dbReference type="ARBA" id="ARBA00022801"/>
    </source>
</evidence>
<protein>
    <submittedName>
        <fullName evidence="3">Uncharacterized protein</fullName>
    </submittedName>
</protein>
<dbReference type="GO" id="GO:0004423">
    <property type="term" value="F:iduronate-2-sulfatase activity"/>
    <property type="evidence" value="ECO:0007669"/>
    <property type="project" value="TreeGrafter"/>
</dbReference>
<dbReference type="SUPFAM" id="SSF53649">
    <property type="entry name" value="Alkaline phosphatase-like"/>
    <property type="match status" value="1"/>
</dbReference>